<accession>A0AA88ME20</accession>
<dbReference type="EMBL" id="JAUPFM010000012">
    <property type="protein sequence ID" value="KAK2835923.1"/>
    <property type="molecule type" value="Genomic_DNA"/>
</dbReference>
<evidence type="ECO:0000256" key="3">
    <source>
        <dbReference type="ARBA" id="ARBA00022692"/>
    </source>
</evidence>
<dbReference type="GO" id="GO:0006955">
    <property type="term" value="P:immune response"/>
    <property type="evidence" value="ECO:0007669"/>
    <property type="project" value="TreeGrafter"/>
</dbReference>
<dbReference type="GO" id="GO:0071222">
    <property type="term" value="P:cellular response to lipopolysaccharide"/>
    <property type="evidence" value="ECO:0007669"/>
    <property type="project" value="TreeGrafter"/>
</dbReference>
<keyword evidence="3 12" id="KW-0812">Transmembrane</keyword>
<dbReference type="GO" id="GO:0042102">
    <property type="term" value="P:positive regulation of T cell proliferation"/>
    <property type="evidence" value="ECO:0007669"/>
    <property type="project" value="TreeGrafter"/>
</dbReference>
<dbReference type="InterPro" id="IPR013783">
    <property type="entry name" value="Ig-like_fold"/>
</dbReference>
<evidence type="ECO:0000256" key="7">
    <source>
        <dbReference type="ARBA" id="ARBA00023157"/>
    </source>
</evidence>
<evidence type="ECO:0000256" key="5">
    <source>
        <dbReference type="ARBA" id="ARBA00022989"/>
    </source>
</evidence>
<proteinExistence type="predicted"/>
<keyword evidence="6 12" id="KW-0472">Membrane</keyword>
<feature type="chain" id="PRO_5041679033" description="Ig-like domain-containing protein" evidence="13">
    <location>
        <begin position="23"/>
        <end position="304"/>
    </location>
</feature>
<comment type="caution">
    <text evidence="15">The sequence shown here is derived from an EMBL/GenBank/DDBJ whole genome shotgun (WGS) entry which is preliminary data.</text>
</comment>
<protein>
    <recommendedName>
        <fullName evidence="14">Ig-like domain-containing protein</fullName>
    </recommendedName>
</protein>
<evidence type="ECO:0000256" key="12">
    <source>
        <dbReference type="SAM" id="Phobius"/>
    </source>
</evidence>
<dbReference type="InterPro" id="IPR053896">
    <property type="entry name" value="BTN3A2-like_Ig-C"/>
</dbReference>
<feature type="region of interest" description="Disordered" evidence="11">
    <location>
        <begin position="270"/>
        <end position="304"/>
    </location>
</feature>
<evidence type="ECO:0000256" key="1">
    <source>
        <dbReference type="ARBA" id="ARBA00004251"/>
    </source>
</evidence>
<keyword evidence="7" id="KW-1015">Disulfide bond</keyword>
<reference evidence="15" key="1">
    <citation type="submission" date="2023-07" db="EMBL/GenBank/DDBJ databases">
        <title>Chromosome-level Genome Assembly of Striped Snakehead (Channa striata).</title>
        <authorList>
            <person name="Liu H."/>
        </authorList>
    </citation>
    <scope>NUCLEOTIDE SEQUENCE</scope>
    <source>
        <strain evidence="15">Gz</strain>
        <tissue evidence="15">Muscle</tissue>
    </source>
</reference>
<dbReference type="PANTHER" id="PTHR25466">
    <property type="entry name" value="T-LYMPHOCYTE ACTIVATION ANTIGEN"/>
    <property type="match status" value="1"/>
</dbReference>
<feature type="transmembrane region" description="Helical" evidence="12">
    <location>
        <begin position="239"/>
        <end position="262"/>
    </location>
</feature>
<organism evidence="15 16">
    <name type="scientific">Channa striata</name>
    <name type="common">Snakehead murrel</name>
    <name type="synonym">Ophicephalus striatus</name>
    <dbReference type="NCBI Taxonomy" id="64152"/>
    <lineage>
        <taxon>Eukaryota</taxon>
        <taxon>Metazoa</taxon>
        <taxon>Chordata</taxon>
        <taxon>Craniata</taxon>
        <taxon>Vertebrata</taxon>
        <taxon>Euteleostomi</taxon>
        <taxon>Actinopterygii</taxon>
        <taxon>Neopterygii</taxon>
        <taxon>Teleostei</taxon>
        <taxon>Neoteleostei</taxon>
        <taxon>Acanthomorphata</taxon>
        <taxon>Anabantaria</taxon>
        <taxon>Anabantiformes</taxon>
        <taxon>Channoidei</taxon>
        <taxon>Channidae</taxon>
        <taxon>Channa</taxon>
    </lineage>
</organism>
<dbReference type="InterPro" id="IPR036179">
    <property type="entry name" value="Ig-like_dom_sf"/>
</dbReference>
<evidence type="ECO:0000259" key="14">
    <source>
        <dbReference type="PROSITE" id="PS50835"/>
    </source>
</evidence>
<feature type="domain" description="Ig-like" evidence="14">
    <location>
        <begin position="120"/>
        <end position="220"/>
    </location>
</feature>
<keyword evidence="9" id="KW-0325">Glycoprotein</keyword>
<feature type="signal peptide" evidence="13">
    <location>
        <begin position="1"/>
        <end position="22"/>
    </location>
</feature>
<evidence type="ECO:0000256" key="4">
    <source>
        <dbReference type="ARBA" id="ARBA00022729"/>
    </source>
</evidence>
<dbReference type="GO" id="GO:0031295">
    <property type="term" value="P:T cell costimulation"/>
    <property type="evidence" value="ECO:0007669"/>
    <property type="project" value="TreeGrafter"/>
</dbReference>
<sequence>MPAALWRAGLLLSFLGCSACLGTDCVLVLAGQPVSLPCLYRDIFNFGNFSLEWRRDDEVVFRSVWERDTNVEEWSINSGKIPADALLTGNLSLELPAADPKEDKVHYSLFIVSGENLSTPLCTTCLRIAASFSSPLLQREEAAHKETTFLCHSSGGFPEPAVYWLIDDTEEPPQGSVRTLTALLPDSHLYNITSHLTVNISQDSSVSCIIENQLMNETLTSTSYVPRGSTVVRRASEAMWMFSTAMCVAVGLMVMAGVVYQIHLDRKSKKKEYTHQGQNRGYKRRRPNEGETEAMTIEAKETDV</sequence>
<dbReference type="SUPFAM" id="SSF48726">
    <property type="entry name" value="Immunoglobulin"/>
    <property type="match status" value="1"/>
</dbReference>
<keyword evidence="2" id="KW-1003">Cell membrane</keyword>
<evidence type="ECO:0000256" key="2">
    <source>
        <dbReference type="ARBA" id="ARBA00022475"/>
    </source>
</evidence>
<evidence type="ECO:0000256" key="8">
    <source>
        <dbReference type="ARBA" id="ARBA00023170"/>
    </source>
</evidence>
<keyword evidence="8" id="KW-0675">Receptor</keyword>
<keyword evidence="5 12" id="KW-1133">Transmembrane helix</keyword>
<dbReference type="PROSITE" id="PS50835">
    <property type="entry name" value="IG_LIKE"/>
    <property type="match status" value="1"/>
</dbReference>
<dbReference type="GO" id="GO:0009897">
    <property type="term" value="C:external side of plasma membrane"/>
    <property type="evidence" value="ECO:0007669"/>
    <property type="project" value="TreeGrafter"/>
</dbReference>
<name>A0AA88ME20_CHASR</name>
<evidence type="ECO:0000313" key="16">
    <source>
        <dbReference type="Proteomes" id="UP001187415"/>
    </source>
</evidence>
<dbReference type="AlphaFoldDB" id="A0AA88ME20"/>
<dbReference type="InterPro" id="IPR007110">
    <property type="entry name" value="Ig-like_dom"/>
</dbReference>
<keyword evidence="4 13" id="KW-0732">Signal</keyword>
<dbReference type="InterPro" id="IPR018136">
    <property type="entry name" value="Aconitase_4Fe-4S_BS"/>
</dbReference>
<dbReference type="PANTHER" id="PTHR25466:SF2">
    <property type="entry name" value="T-LYMPHOCYTE ACTIVATION ANTIGEN CD86"/>
    <property type="match status" value="1"/>
</dbReference>
<dbReference type="PROSITE" id="PS01244">
    <property type="entry name" value="ACONITASE_2"/>
    <property type="match status" value="1"/>
</dbReference>
<evidence type="ECO:0000256" key="10">
    <source>
        <dbReference type="ARBA" id="ARBA00023319"/>
    </source>
</evidence>
<evidence type="ECO:0000256" key="11">
    <source>
        <dbReference type="SAM" id="MobiDB-lite"/>
    </source>
</evidence>
<comment type="subcellular location">
    <subcellularLocation>
        <location evidence="1">Cell membrane</location>
        <topology evidence="1">Single-pass type I membrane protein</topology>
    </subcellularLocation>
</comment>
<dbReference type="GO" id="GO:0007166">
    <property type="term" value="P:cell surface receptor signaling pathway"/>
    <property type="evidence" value="ECO:0007669"/>
    <property type="project" value="TreeGrafter"/>
</dbReference>
<evidence type="ECO:0000256" key="9">
    <source>
        <dbReference type="ARBA" id="ARBA00023180"/>
    </source>
</evidence>
<keyword evidence="10" id="KW-0393">Immunoglobulin domain</keyword>
<evidence type="ECO:0000256" key="6">
    <source>
        <dbReference type="ARBA" id="ARBA00023136"/>
    </source>
</evidence>
<dbReference type="Proteomes" id="UP001187415">
    <property type="component" value="Unassembled WGS sequence"/>
</dbReference>
<keyword evidence="16" id="KW-1185">Reference proteome</keyword>
<dbReference type="Gene3D" id="2.60.40.10">
    <property type="entry name" value="Immunoglobulins"/>
    <property type="match status" value="2"/>
</dbReference>
<dbReference type="GO" id="GO:0042130">
    <property type="term" value="P:negative regulation of T cell proliferation"/>
    <property type="evidence" value="ECO:0007669"/>
    <property type="project" value="TreeGrafter"/>
</dbReference>
<evidence type="ECO:0000313" key="15">
    <source>
        <dbReference type="EMBL" id="KAK2835923.1"/>
    </source>
</evidence>
<gene>
    <name evidence="15" type="ORF">Q5P01_016407</name>
</gene>
<evidence type="ECO:0000256" key="13">
    <source>
        <dbReference type="SAM" id="SignalP"/>
    </source>
</evidence>
<dbReference type="InterPro" id="IPR051713">
    <property type="entry name" value="T-cell_Activation_Regulation"/>
</dbReference>
<dbReference type="Pfam" id="PF22705">
    <property type="entry name" value="C2-set_3"/>
    <property type="match status" value="1"/>
</dbReference>